<dbReference type="Gene3D" id="3.30.565.10">
    <property type="entry name" value="Histidine kinase-like ATPase, C-terminal domain"/>
    <property type="match status" value="1"/>
</dbReference>
<evidence type="ECO:0000313" key="7">
    <source>
        <dbReference type="Proteomes" id="UP001303001"/>
    </source>
</evidence>
<reference evidence="6 7" key="1">
    <citation type="submission" date="2023-09" db="EMBL/GenBank/DDBJ databases">
        <title>Micromonospora halotolerans DSM 45598 genome sequence.</title>
        <authorList>
            <person name="Mo P."/>
        </authorList>
    </citation>
    <scope>NUCLEOTIDE SEQUENCE [LARGE SCALE GENOMIC DNA]</scope>
    <source>
        <strain evidence="6 7">DSM 45598</strain>
    </source>
</reference>
<dbReference type="Pfam" id="PF02518">
    <property type="entry name" value="HATPase_c"/>
    <property type="match status" value="1"/>
</dbReference>
<dbReference type="Pfam" id="PF07730">
    <property type="entry name" value="HisKA_3"/>
    <property type="match status" value="1"/>
</dbReference>
<keyword evidence="3" id="KW-0902">Two-component regulatory system</keyword>
<name>A0ABY9ZVX8_9ACTN</name>
<gene>
    <name evidence="6" type="ORF">RMN56_29330</name>
</gene>
<organism evidence="6 7">
    <name type="scientific">Micromonospora halotolerans</name>
    <dbReference type="NCBI Taxonomy" id="709879"/>
    <lineage>
        <taxon>Bacteria</taxon>
        <taxon>Bacillati</taxon>
        <taxon>Actinomycetota</taxon>
        <taxon>Actinomycetes</taxon>
        <taxon>Micromonosporales</taxon>
        <taxon>Micromonosporaceae</taxon>
        <taxon>Micromonospora</taxon>
    </lineage>
</organism>
<evidence type="ECO:0000256" key="4">
    <source>
        <dbReference type="SAM" id="Phobius"/>
    </source>
</evidence>
<feature type="transmembrane region" description="Helical" evidence="4">
    <location>
        <begin position="273"/>
        <end position="298"/>
    </location>
</feature>
<dbReference type="EMBL" id="CP134876">
    <property type="protein sequence ID" value="WNM39175.1"/>
    <property type="molecule type" value="Genomic_DNA"/>
</dbReference>
<dbReference type="CDD" id="cd16917">
    <property type="entry name" value="HATPase_UhpB-NarQ-NarX-like"/>
    <property type="match status" value="1"/>
</dbReference>
<dbReference type="Gene3D" id="1.20.5.1930">
    <property type="match status" value="1"/>
</dbReference>
<keyword evidence="1" id="KW-0808">Transferase</keyword>
<feature type="transmembrane region" description="Helical" evidence="4">
    <location>
        <begin position="239"/>
        <end position="261"/>
    </location>
</feature>
<feature type="transmembrane region" description="Helical" evidence="4">
    <location>
        <begin position="130"/>
        <end position="149"/>
    </location>
</feature>
<evidence type="ECO:0000256" key="2">
    <source>
        <dbReference type="ARBA" id="ARBA00022777"/>
    </source>
</evidence>
<dbReference type="InterPro" id="IPR003594">
    <property type="entry name" value="HATPase_dom"/>
</dbReference>
<feature type="transmembrane region" description="Helical" evidence="4">
    <location>
        <begin position="169"/>
        <end position="196"/>
    </location>
</feature>
<dbReference type="SUPFAM" id="SSF55781">
    <property type="entry name" value="GAF domain-like"/>
    <property type="match status" value="1"/>
</dbReference>
<dbReference type="InterPro" id="IPR050482">
    <property type="entry name" value="Sensor_HK_TwoCompSys"/>
</dbReference>
<feature type="transmembrane region" description="Helical" evidence="4">
    <location>
        <begin position="64"/>
        <end position="87"/>
    </location>
</feature>
<keyword evidence="2 6" id="KW-0418">Kinase</keyword>
<keyword evidence="7" id="KW-1185">Reference proteome</keyword>
<dbReference type="PANTHER" id="PTHR24421">
    <property type="entry name" value="NITRATE/NITRITE SENSOR PROTEIN NARX-RELATED"/>
    <property type="match status" value="1"/>
</dbReference>
<dbReference type="InterPro" id="IPR036890">
    <property type="entry name" value="HATPase_C_sf"/>
</dbReference>
<protein>
    <submittedName>
        <fullName evidence="6">Histidine kinase</fullName>
    </submittedName>
</protein>
<keyword evidence="4" id="KW-0472">Membrane</keyword>
<evidence type="ECO:0000259" key="5">
    <source>
        <dbReference type="SMART" id="SM00387"/>
    </source>
</evidence>
<sequence length="671" mass="68890">MVDRPARVGALWSGVVVLAVVALALRRQAPAGPFWSDIGFTLGVPLAVASVGALVLARRPGHPVGPLLTASAAAMVAADAASAYAAVADGAVGVAAAWAGAVLAPVGVGLLILSMLLIPDGRLPSRRWRPVLAGGAGLLAVKGVVTAFAPGELAGGSGVDNPLDIDALAAPAAVVAAVEPPVTAALVLAAAVSVLVRHRRGDAEQRRRLSWVVAAALVFIGVLAAHPVAGALGVPLPGWLADVLFLVAVVTFPVALGVAILRHRLFDIEAVLGAALVYGALTALLTALYVAVVSYVGAILGAEAGRLGGLVATAGVAVAFAPLRDRLEAAVDRLLHGGRRDPYGTLTQIGRRLGKAAEPEADLHSVVTAIADGLRLPYARLALSGPDGEVTREAEHGVARHGRYPIELIHGGRPMGLLELGPRGPGEAFTESERRLLAELGRQVAVAAHAAQLAEEVRASRERLVLSREEERRRLRRDLHDGTGPRLAALVLRLETAQARFASQPAVVAALADLAALAREAVSDVRRVVRGLRPPSLDELGLVGALREVAARHSHDGLTVQLIGDPPVGRLPAAVEAAAYRITDEAVTNAARHATARTCAIRLTTEPAGLVVQVDDDGVGLAEDRPAGVGLISMRERAEELGGTFAVTAGAEGGTSVRACLPVDRGWAVAG</sequence>
<proteinExistence type="predicted"/>
<dbReference type="InterPro" id="IPR029016">
    <property type="entry name" value="GAF-like_dom_sf"/>
</dbReference>
<evidence type="ECO:0000313" key="6">
    <source>
        <dbReference type="EMBL" id="WNM39175.1"/>
    </source>
</evidence>
<dbReference type="Gene3D" id="3.30.450.40">
    <property type="match status" value="1"/>
</dbReference>
<evidence type="ECO:0000256" key="1">
    <source>
        <dbReference type="ARBA" id="ARBA00022679"/>
    </source>
</evidence>
<keyword evidence="4" id="KW-1133">Transmembrane helix</keyword>
<keyword evidence="4" id="KW-0812">Transmembrane</keyword>
<dbReference type="SMART" id="SM00387">
    <property type="entry name" value="HATPase_c"/>
    <property type="match status" value="1"/>
</dbReference>
<feature type="transmembrane region" description="Helical" evidence="4">
    <location>
        <begin position="208"/>
        <end position="227"/>
    </location>
</feature>
<feature type="domain" description="Histidine kinase/HSP90-like ATPase" evidence="5">
    <location>
        <begin position="574"/>
        <end position="665"/>
    </location>
</feature>
<dbReference type="SUPFAM" id="SSF55874">
    <property type="entry name" value="ATPase domain of HSP90 chaperone/DNA topoisomerase II/histidine kinase"/>
    <property type="match status" value="1"/>
</dbReference>
<feature type="transmembrane region" description="Helical" evidence="4">
    <location>
        <begin position="93"/>
        <end position="118"/>
    </location>
</feature>
<dbReference type="Proteomes" id="UP001303001">
    <property type="component" value="Chromosome"/>
</dbReference>
<dbReference type="InterPro" id="IPR011712">
    <property type="entry name" value="Sig_transdc_His_kin_sub3_dim/P"/>
</dbReference>
<accession>A0ABY9ZVX8</accession>
<feature type="transmembrane region" description="Helical" evidence="4">
    <location>
        <begin position="34"/>
        <end position="57"/>
    </location>
</feature>
<evidence type="ECO:0000256" key="3">
    <source>
        <dbReference type="ARBA" id="ARBA00023012"/>
    </source>
</evidence>
<dbReference type="GO" id="GO:0016301">
    <property type="term" value="F:kinase activity"/>
    <property type="evidence" value="ECO:0007669"/>
    <property type="project" value="UniProtKB-KW"/>
</dbReference>
<dbReference type="RefSeq" id="WP_313721084.1">
    <property type="nucleotide sequence ID" value="NZ_CP134876.1"/>
</dbReference>